<keyword evidence="12 16" id="KW-1133">Transmembrane helix</keyword>
<keyword evidence="6" id="KW-0677">Repeat</keyword>
<dbReference type="Proteomes" id="UP001446205">
    <property type="component" value="Unassembled WGS sequence"/>
</dbReference>
<dbReference type="SUPFAM" id="SSF81665">
    <property type="entry name" value="Calcium ATPase, transmembrane domain M"/>
    <property type="match status" value="1"/>
</dbReference>
<keyword evidence="15 16" id="KW-0472">Membrane</keyword>
<dbReference type="SUPFAM" id="SSF56784">
    <property type="entry name" value="HAD-like"/>
    <property type="match status" value="1"/>
</dbReference>
<evidence type="ECO:0000256" key="9">
    <source>
        <dbReference type="ARBA" id="ARBA00022840"/>
    </source>
</evidence>
<feature type="transmembrane region" description="Helical" evidence="16">
    <location>
        <begin position="430"/>
        <end position="449"/>
    </location>
</feature>
<keyword evidence="19" id="KW-1185">Reference proteome</keyword>
<dbReference type="InterPro" id="IPR023214">
    <property type="entry name" value="HAD_sf"/>
</dbReference>
<dbReference type="NCBIfam" id="TIGR01494">
    <property type="entry name" value="ATPase_P-type"/>
    <property type="match status" value="1"/>
</dbReference>
<dbReference type="PANTHER" id="PTHR43520">
    <property type="entry name" value="ATP7, ISOFORM B"/>
    <property type="match status" value="1"/>
</dbReference>
<dbReference type="InterPro" id="IPR006122">
    <property type="entry name" value="HMA_Cu_ion-bd"/>
</dbReference>
<accession>A0ABU9D4Q6</accession>
<evidence type="ECO:0000256" key="13">
    <source>
        <dbReference type="ARBA" id="ARBA00023008"/>
    </source>
</evidence>
<dbReference type="Pfam" id="PF00702">
    <property type="entry name" value="Hydrolase"/>
    <property type="match status" value="1"/>
</dbReference>
<dbReference type="PROSITE" id="PS01047">
    <property type="entry name" value="HMA_1"/>
    <property type="match status" value="2"/>
</dbReference>
<comment type="subcellular location">
    <subcellularLocation>
        <location evidence="16">Cell membrane</location>
    </subcellularLocation>
    <subcellularLocation>
        <location evidence="1">Endomembrane system</location>
        <topology evidence="1">Multi-pass membrane protein</topology>
    </subcellularLocation>
</comment>
<keyword evidence="8" id="KW-0187">Copper transport</keyword>
<dbReference type="SUPFAM" id="SSF81653">
    <property type="entry name" value="Calcium ATPase, transduction domain A"/>
    <property type="match status" value="1"/>
</dbReference>
<comment type="caution">
    <text evidence="18">The sequence shown here is derived from an EMBL/GenBank/DDBJ whole genome shotgun (WGS) entry which is preliminary data.</text>
</comment>
<dbReference type="Gene3D" id="3.40.1110.10">
    <property type="entry name" value="Calcium-transporting ATPase, cytoplasmic domain N"/>
    <property type="match status" value="1"/>
</dbReference>
<evidence type="ECO:0000259" key="17">
    <source>
        <dbReference type="PROSITE" id="PS50846"/>
    </source>
</evidence>
<keyword evidence="13" id="KW-0186">Copper</keyword>
<feature type="domain" description="HMA" evidence="17">
    <location>
        <begin position="71"/>
        <end position="137"/>
    </location>
</feature>
<evidence type="ECO:0000256" key="14">
    <source>
        <dbReference type="ARBA" id="ARBA00023065"/>
    </source>
</evidence>
<feature type="transmembrane region" description="Helical" evidence="16">
    <location>
        <begin position="738"/>
        <end position="755"/>
    </location>
</feature>
<dbReference type="SFLD" id="SFLDS00003">
    <property type="entry name" value="Haloacid_Dehalogenase"/>
    <property type="match status" value="1"/>
</dbReference>
<evidence type="ECO:0000256" key="15">
    <source>
        <dbReference type="ARBA" id="ARBA00023136"/>
    </source>
</evidence>
<dbReference type="NCBIfam" id="TIGR01511">
    <property type="entry name" value="ATPase-IB1_Cu"/>
    <property type="match status" value="1"/>
</dbReference>
<comment type="similarity">
    <text evidence="2 16">Belongs to the cation transport ATPase (P-type) (TC 3.A.3) family. Type IB subfamily.</text>
</comment>
<dbReference type="InterPro" id="IPR023298">
    <property type="entry name" value="ATPase_P-typ_TM_dom_sf"/>
</dbReference>
<feature type="transmembrane region" description="Helical" evidence="16">
    <location>
        <begin position="162"/>
        <end position="181"/>
    </location>
</feature>
<reference evidence="18 19" key="1">
    <citation type="submission" date="2024-04" db="EMBL/GenBank/DDBJ databases">
        <authorList>
            <person name="Abashina T."/>
            <person name="Shaikin A."/>
        </authorList>
    </citation>
    <scope>NUCLEOTIDE SEQUENCE [LARGE SCALE GENOMIC DNA]</scope>
    <source>
        <strain evidence="18 19">AAFK</strain>
    </source>
</reference>
<dbReference type="EMBL" id="JBBPCO010000002">
    <property type="protein sequence ID" value="MEK8088536.1"/>
    <property type="molecule type" value="Genomic_DNA"/>
</dbReference>
<dbReference type="RefSeq" id="WP_341369603.1">
    <property type="nucleotide sequence ID" value="NZ_JBBPCO010000002.1"/>
</dbReference>
<feature type="domain" description="HMA" evidence="17">
    <location>
        <begin position="4"/>
        <end position="69"/>
    </location>
</feature>
<dbReference type="NCBIfam" id="TIGR00003">
    <property type="entry name" value="copper ion binding protein"/>
    <property type="match status" value="2"/>
</dbReference>
<feature type="transmembrane region" description="Helical" evidence="16">
    <location>
        <begin position="249"/>
        <end position="267"/>
    </location>
</feature>
<evidence type="ECO:0000256" key="4">
    <source>
        <dbReference type="ARBA" id="ARBA00022692"/>
    </source>
</evidence>
<dbReference type="PROSITE" id="PS50846">
    <property type="entry name" value="HMA_2"/>
    <property type="match status" value="2"/>
</dbReference>
<feature type="transmembrane region" description="Helical" evidence="16">
    <location>
        <begin position="187"/>
        <end position="208"/>
    </location>
</feature>
<keyword evidence="7 16" id="KW-0547">Nucleotide-binding</keyword>
<dbReference type="CDD" id="cd00371">
    <property type="entry name" value="HMA"/>
    <property type="match status" value="2"/>
</dbReference>
<evidence type="ECO:0000256" key="2">
    <source>
        <dbReference type="ARBA" id="ARBA00006024"/>
    </source>
</evidence>
<dbReference type="InterPro" id="IPR036412">
    <property type="entry name" value="HAD-like_sf"/>
</dbReference>
<dbReference type="InterPro" id="IPR059000">
    <property type="entry name" value="ATPase_P-type_domA"/>
</dbReference>
<feature type="transmembrane region" description="Helical" evidence="16">
    <location>
        <begin position="220"/>
        <end position="243"/>
    </location>
</feature>
<keyword evidence="11" id="KW-1278">Translocase</keyword>
<evidence type="ECO:0000313" key="18">
    <source>
        <dbReference type="EMBL" id="MEK8088536.1"/>
    </source>
</evidence>
<feature type="transmembrane region" description="Helical" evidence="16">
    <location>
        <begin position="761"/>
        <end position="781"/>
    </location>
</feature>
<sequence>MSEKRIDLPVEGMTCGACAVRVERQLNRLPGVEAAVNYGNEQASVRFDPAQTQLSEMLAAIEKAGYAVPNARAQLAIEGMTCATCAGRVERALKRLPGVQSAEVNLASEQAFVTYVPGAISVDEMIRAVTNAGYGATLLEGDAQAQAEARQAETLQREMRRFVISALLTLPFVIQMLAMPFGNAFMLPGWLQLLLATPVQFWVGWRFYRGGYHALRGGSANMDVLVALGTSAAYAYSAAVLLAGTGGHLYFEASTAIITLVLMGKLLEARAKQQTTAAIRALLALQPDTATRLEADGREVAVPVAQLREGDRFVVRPGERIAVDGAVLEGQARVDESMLTGESLPVSKQTGDKVYAATTNQNGRLVVQATGVGEHTALAAIVRLVQAAQGSKAPVQRLADRISAVFVPVVISIALLTFVGWFFVAGFTPALVNAVAVLVIACPCALGLATPTAIMVGSGQGAQSGILIKNAVALEQASHIQTLVFDKTGTLTAGKPAVVDMLALEGATEDELLVWAASAEQGSEHPLGRAILAAAQTRGLALHPLTHFEALAGRGLAAEIDGHRVQVGSARLVPFPAAQQSRLQDWEGRARTVVGVTLDDRLLGFIAIADPLRPSAAPAVARLREMGLRVLMLTGDNTRTAEAIARELQLDGYFAEMLPADKSEKIAALRAEGQIVGMVGDGINDAPALAGADVGIAIGSGTDVAMAAADLTLMRPDLLSVVDALRLSQATLGKIRQNLFFAFIYNVLGIPLAALGFLNPVIAGAAMAMSSVSVVSNSLLLKRWRAISQAGEPDIQTIHEPQSKGA</sequence>
<evidence type="ECO:0000256" key="7">
    <source>
        <dbReference type="ARBA" id="ARBA00022741"/>
    </source>
</evidence>
<name>A0ABU9D4Q6_9PROT</name>
<keyword evidence="4 16" id="KW-0812">Transmembrane</keyword>
<dbReference type="PRINTS" id="PR00943">
    <property type="entry name" value="CUATPASE"/>
</dbReference>
<keyword evidence="9 16" id="KW-0067">ATP-binding</keyword>
<evidence type="ECO:0000313" key="19">
    <source>
        <dbReference type="Proteomes" id="UP001446205"/>
    </source>
</evidence>
<dbReference type="PANTHER" id="PTHR43520:SF8">
    <property type="entry name" value="P-TYPE CU(+) TRANSPORTER"/>
    <property type="match status" value="1"/>
</dbReference>
<evidence type="ECO:0000256" key="16">
    <source>
        <dbReference type="RuleBase" id="RU362081"/>
    </source>
</evidence>
<dbReference type="InterPro" id="IPR044492">
    <property type="entry name" value="P_typ_ATPase_HD_dom"/>
</dbReference>
<organism evidence="18 19">
    <name type="scientific">Thermithiobacillus plumbiphilus</name>
    <dbReference type="NCBI Taxonomy" id="1729899"/>
    <lineage>
        <taxon>Bacteria</taxon>
        <taxon>Pseudomonadati</taxon>
        <taxon>Pseudomonadota</taxon>
        <taxon>Acidithiobacillia</taxon>
        <taxon>Acidithiobacillales</taxon>
        <taxon>Thermithiobacillaceae</taxon>
        <taxon>Thermithiobacillus</taxon>
    </lineage>
</organism>
<dbReference type="SFLD" id="SFLDF00027">
    <property type="entry name" value="p-type_atpase"/>
    <property type="match status" value="1"/>
</dbReference>
<keyword evidence="3" id="KW-0813">Transport</keyword>
<evidence type="ECO:0000256" key="5">
    <source>
        <dbReference type="ARBA" id="ARBA00022723"/>
    </source>
</evidence>
<keyword evidence="5 16" id="KW-0479">Metal-binding</keyword>
<dbReference type="CDD" id="cd02094">
    <property type="entry name" value="P-type_ATPase_Cu-like"/>
    <property type="match status" value="1"/>
</dbReference>
<proteinExistence type="inferred from homology"/>
<dbReference type="Gene3D" id="3.30.70.100">
    <property type="match status" value="2"/>
</dbReference>
<evidence type="ECO:0000256" key="1">
    <source>
        <dbReference type="ARBA" id="ARBA00004127"/>
    </source>
</evidence>
<keyword evidence="10" id="KW-0460">Magnesium</keyword>
<dbReference type="InterPro" id="IPR006121">
    <property type="entry name" value="HMA_dom"/>
</dbReference>
<evidence type="ECO:0000256" key="12">
    <source>
        <dbReference type="ARBA" id="ARBA00022989"/>
    </source>
</evidence>
<dbReference type="InterPro" id="IPR027256">
    <property type="entry name" value="P-typ_ATPase_IB"/>
</dbReference>
<dbReference type="InterPro" id="IPR001757">
    <property type="entry name" value="P_typ_ATPase"/>
</dbReference>
<dbReference type="InterPro" id="IPR023299">
    <property type="entry name" value="ATPase_P-typ_cyto_dom_N"/>
</dbReference>
<dbReference type="InterPro" id="IPR018303">
    <property type="entry name" value="ATPase_P-typ_P_site"/>
</dbReference>
<dbReference type="SFLD" id="SFLDG00002">
    <property type="entry name" value="C1.7:_P-type_atpase_like"/>
    <property type="match status" value="1"/>
</dbReference>
<dbReference type="Gene3D" id="3.40.50.1000">
    <property type="entry name" value="HAD superfamily/HAD-like"/>
    <property type="match status" value="1"/>
</dbReference>
<dbReference type="InterPro" id="IPR017969">
    <property type="entry name" value="Heavy-metal-associated_CS"/>
</dbReference>
<evidence type="ECO:0000256" key="6">
    <source>
        <dbReference type="ARBA" id="ARBA00022737"/>
    </source>
</evidence>
<gene>
    <name evidence="18" type="ORF">WOB96_02040</name>
</gene>
<keyword evidence="14" id="KW-0406">Ion transport</keyword>
<dbReference type="InterPro" id="IPR036163">
    <property type="entry name" value="HMA_dom_sf"/>
</dbReference>
<dbReference type="Gene3D" id="2.70.150.10">
    <property type="entry name" value="Calcium-transporting ATPase, cytoplasmic transduction domain A"/>
    <property type="match status" value="1"/>
</dbReference>
<dbReference type="InterPro" id="IPR008250">
    <property type="entry name" value="ATPase_P-typ_transduc_dom_A_sf"/>
</dbReference>
<dbReference type="NCBIfam" id="TIGR01525">
    <property type="entry name" value="ATPase-IB_hvy"/>
    <property type="match status" value="1"/>
</dbReference>
<dbReference type="SUPFAM" id="SSF55008">
    <property type="entry name" value="HMA, heavy metal-associated domain"/>
    <property type="match status" value="2"/>
</dbReference>
<dbReference type="Pfam" id="PF00122">
    <property type="entry name" value="E1-E2_ATPase"/>
    <property type="match status" value="1"/>
</dbReference>
<dbReference type="PROSITE" id="PS00154">
    <property type="entry name" value="ATPASE_E1_E2"/>
    <property type="match status" value="1"/>
</dbReference>
<keyword evidence="16" id="KW-1003">Cell membrane</keyword>
<evidence type="ECO:0000256" key="11">
    <source>
        <dbReference type="ARBA" id="ARBA00022967"/>
    </source>
</evidence>
<feature type="transmembrane region" description="Helical" evidence="16">
    <location>
        <begin position="402"/>
        <end position="424"/>
    </location>
</feature>
<evidence type="ECO:0000256" key="10">
    <source>
        <dbReference type="ARBA" id="ARBA00022842"/>
    </source>
</evidence>
<evidence type="ECO:0000256" key="8">
    <source>
        <dbReference type="ARBA" id="ARBA00022796"/>
    </source>
</evidence>
<dbReference type="Pfam" id="PF00403">
    <property type="entry name" value="HMA"/>
    <property type="match status" value="2"/>
</dbReference>
<protein>
    <submittedName>
        <fullName evidence="18">Heavy metal translocating P-type ATPase</fullName>
    </submittedName>
</protein>
<evidence type="ECO:0000256" key="3">
    <source>
        <dbReference type="ARBA" id="ARBA00022448"/>
    </source>
</evidence>
<dbReference type="PRINTS" id="PR00119">
    <property type="entry name" value="CATATPASE"/>
</dbReference>